<dbReference type="SUPFAM" id="SSF48452">
    <property type="entry name" value="TPR-like"/>
    <property type="match status" value="1"/>
</dbReference>
<dbReference type="Pfam" id="PF14322">
    <property type="entry name" value="SusD-like_3"/>
    <property type="match status" value="1"/>
</dbReference>
<dbReference type="EMBL" id="JACOOE010000012">
    <property type="protein sequence ID" value="MBC5606756.1"/>
    <property type="molecule type" value="Genomic_DNA"/>
</dbReference>
<sequence>MRLFKYIVLSTSMFALGACDFLEKEPYNLTPETYFNNEAELNKILTGVYSPLMQEQFYGENYPSYLVGGDDLSFYQRSTPKVAVCCATASSSTPEIMMFWRILYEGINRANTLLKNADNVPDVTSENLIRIKAEGYFLRAFYYFHLVQCWGDVPLVLEPTEDVENLAIPRTDKQIVYNQIIKDIEENAIPYLPTAAEISTPERISQTAAQGILARIYLFRAGEHYRDGKAAGQEVSTYFSKAAYWAKKVKESGLHDLVKPYSQVFIDLASDKYNSTGIRESMWEIAEAGNRINDVEYSAGKIGSVYGFGCGTDFSANEDYKSKKGMENPGYSNKSFFASLKLYNMYYSDEPNNIDRERGDWNIAPYEYLMANGKVAGREYYYPLKPSGLNEVDGMPCTQKTESQSSNKVRCIAKYRREYETILPKSKYYTPINFPVLRYSDVLLMLAEAENEVNGGPNDLARECINEVRERANLNPLPETLTDQAEFREAIKKERAMELCFEALRRWDLIRWGDFYNTMQGMGIYVNDAAWGSNYKYASAYYDVTPSYVYFPIPAWEISTNGQMEQNTGW</sequence>
<comment type="subcellular location">
    <subcellularLocation>
        <location evidence="1">Cell outer membrane</location>
    </subcellularLocation>
</comment>
<dbReference type="Gene3D" id="1.25.40.390">
    <property type="match status" value="1"/>
</dbReference>
<evidence type="ECO:0000256" key="1">
    <source>
        <dbReference type="ARBA" id="ARBA00004442"/>
    </source>
</evidence>
<dbReference type="PROSITE" id="PS51257">
    <property type="entry name" value="PROKAR_LIPOPROTEIN"/>
    <property type="match status" value="1"/>
</dbReference>
<keyword evidence="3" id="KW-0732">Signal</keyword>
<dbReference type="Proteomes" id="UP000600600">
    <property type="component" value="Unassembled WGS sequence"/>
</dbReference>
<keyword evidence="5" id="KW-0998">Cell outer membrane</keyword>
<evidence type="ECO:0000256" key="2">
    <source>
        <dbReference type="ARBA" id="ARBA00006275"/>
    </source>
</evidence>
<protein>
    <submittedName>
        <fullName evidence="8">RagB/SusD family nutrient uptake outer membrane protein</fullName>
    </submittedName>
</protein>
<proteinExistence type="inferred from homology"/>
<gene>
    <name evidence="8" type="ORF">H8S67_19120</name>
</gene>
<dbReference type="RefSeq" id="WP_186968297.1">
    <property type="nucleotide sequence ID" value="NZ_JACOOE010000012.1"/>
</dbReference>
<evidence type="ECO:0000256" key="5">
    <source>
        <dbReference type="ARBA" id="ARBA00023237"/>
    </source>
</evidence>
<evidence type="ECO:0000256" key="4">
    <source>
        <dbReference type="ARBA" id="ARBA00023136"/>
    </source>
</evidence>
<evidence type="ECO:0000313" key="9">
    <source>
        <dbReference type="Proteomes" id="UP000600600"/>
    </source>
</evidence>
<dbReference type="InterPro" id="IPR011990">
    <property type="entry name" value="TPR-like_helical_dom_sf"/>
</dbReference>
<reference evidence="8 9" key="1">
    <citation type="submission" date="2020-08" db="EMBL/GenBank/DDBJ databases">
        <title>Genome public.</title>
        <authorList>
            <person name="Liu C."/>
            <person name="Sun Q."/>
        </authorList>
    </citation>
    <scope>NUCLEOTIDE SEQUENCE [LARGE SCALE GENOMIC DNA]</scope>
    <source>
        <strain evidence="8 9">M27</strain>
    </source>
</reference>
<keyword evidence="9" id="KW-1185">Reference proteome</keyword>
<dbReference type="InterPro" id="IPR012944">
    <property type="entry name" value="SusD_RagB_dom"/>
</dbReference>
<feature type="domain" description="RagB/SusD" evidence="6">
    <location>
        <begin position="344"/>
        <end position="570"/>
    </location>
</feature>
<evidence type="ECO:0000259" key="6">
    <source>
        <dbReference type="Pfam" id="PF07980"/>
    </source>
</evidence>
<evidence type="ECO:0000313" key="8">
    <source>
        <dbReference type="EMBL" id="MBC5606756.1"/>
    </source>
</evidence>
<comment type="similarity">
    <text evidence="2">Belongs to the SusD family.</text>
</comment>
<dbReference type="InterPro" id="IPR033985">
    <property type="entry name" value="SusD-like_N"/>
</dbReference>
<evidence type="ECO:0000259" key="7">
    <source>
        <dbReference type="Pfam" id="PF14322"/>
    </source>
</evidence>
<name>A0ABR7CG29_9BACE</name>
<dbReference type="Pfam" id="PF07980">
    <property type="entry name" value="SusD_RagB"/>
    <property type="match status" value="1"/>
</dbReference>
<evidence type="ECO:0000256" key="3">
    <source>
        <dbReference type="ARBA" id="ARBA00022729"/>
    </source>
</evidence>
<organism evidence="8 9">
    <name type="scientific">Bacteroides difficilis</name>
    <dbReference type="NCBI Taxonomy" id="2763021"/>
    <lineage>
        <taxon>Bacteria</taxon>
        <taxon>Pseudomonadati</taxon>
        <taxon>Bacteroidota</taxon>
        <taxon>Bacteroidia</taxon>
        <taxon>Bacteroidales</taxon>
        <taxon>Bacteroidaceae</taxon>
        <taxon>Bacteroides</taxon>
    </lineage>
</organism>
<keyword evidence="4" id="KW-0472">Membrane</keyword>
<comment type="caution">
    <text evidence="8">The sequence shown here is derived from an EMBL/GenBank/DDBJ whole genome shotgun (WGS) entry which is preliminary data.</text>
</comment>
<accession>A0ABR7CG29</accession>
<feature type="domain" description="SusD-like N-terminal" evidence="7">
    <location>
        <begin position="20"/>
        <end position="218"/>
    </location>
</feature>